<evidence type="ECO:0000313" key="2">
    <source>
        <dbReference type="EMBL" id="SEI60816.1"/>
    </source>
</evidence>
<feature type="domain" description="HD" evidence="1">
    <location>
        <begin position="39"/>
        <end position="140"/>
    </location>
</feature>
<dbReference type="Proteomes" id="UP000199223">
    <property type="component" value="Unassembled WGS sequence"/>
</dbReference>
<dbReference type="STRING" id="856736.SAMN04488058_101121"/>
<sequence length="200" mass="22489">MTMTTETEFAPVWRAARPYMRARKNDVHIPLSYACAEGLLAHHLEVDRTVVLLGVLLHDLGWAAVDQEAIYKEGFGPNMWESDVRRQHELEGARIAREILGEIGYPPETVDHVARIVEGHDTRQEAISPEDELVKDADKLWRFTVTGVSVACDWFGMTPAEYAARLEREIEGQLFSPAAVAQARAALAETRRQLKLEVLA</sequence>
<reference evidence="3" key="1">
    <citation type="submission" date="2016-10" db="EMBL/GenBank/DDBJ databases">
        <authorList>
            <person name="Varghese N."/>
            <person name="Submissions S."/>
        </authorList>
    </citation>
    <scope>NUCLEOTIDE SEQUENCE [LARGE SCALE GENOMIC DNA]</scope>
    <source>
        <strain evidence="3">CGMCC 1.10218</strain>
    </source>
</reference>
<dbReference type="Gene3D" id="1.10.3210.10">
    <property type="entry name" value="Hypothetical protein af1432"/>
    <property type="match status" value="1"/>
</dbReference>
<dbReference type="EMBL" id="FNZA01000001">
    <property type="protein sequence ID" value="SEI60816.1"/>
    <property type="molecule type" value="Genomic_DNA"/>
</dbReference>
<evidence type="ECO:0000259" key="1">
    <source>
        <dbReference type="Pfam" id="PF01966"/>
    </source>
</evidence>
<dbReference type="OrthoDB" id="942406at2"/>
<keyword evidence="3" id="KW-1185">Reference proteome</keyword>
<dbReference type="SUPFAM" id="SSF109604">
    <property type="entry name" value="HD-domain/PDEase-like"/>
    <property type="match status" value="1"/>
</dbReference>
<organism evidence="2 3">
    <name type="scientific">Deinococcus reticulitermitis</name>
    <dbReference type="NCBI Taxonomy" id="856736"/>
    <lineage>
        <taxon>Bacteria</taxon>
        <taxon>Thermotogati</taxon>
        <taxon>Deinococcota</taxon>
        <taxon>Deinococci</taxon>
        <taxon>Deinococcales</taxon>
        <taxon>Deinococcaceae</taxon>
        <taxon>Deinococcus</taxon>
    </lineage>
</organism>
<dbReference type="InterPro" id="IPR003607">
    <property type="entry name" value="HD/PDEase_dom"/>
</dbReference>
<dbReference type="InterPro" id="IPR006674">
    <property type="entry name" value="HD_domain"/>
</dbReference>
<protein>
    <submittedName>
        <fullName evidence="2">HDIG domain-containing protein</fullName>
    </submittedName>
</protein>
<dbReference type="NCBIfam" id="TIGR00277">
    <property type="entry name" value="HDIG"/>
    <property type="match status" value="1"/>
</dbReference>
<name>A0A1H6S2A8_9DEIO</name>
<dbReference type="AlphaFoldDB" id="A0A1H6S2A8"/>
<dbReference type="InterPro" id="IPR006675">
    <property type="entry name" value="HDIG_dom"/>
</dbReference>
<dbReference type="CDD" id="cd00077">
    <property type="entry name" value="HDc"/>
    <property type="match status" value="1"/>
</dbReference>
<evidence type="ECO:0000313" key="3">
    <source>
        <dbReference type="Proteomes" id="UP000199223"/>
    </source>
</evidence>
<accession>A0A1H6S2A8</accession>
<proteinExistence type="predicted"/>
<gene>
    <name evidence="2" type="ORF">SAMN04488058_101121</name>
</gene>
<dbReference type="Pfam" id="PF01966">
    <property type="entry name" value="HD"/>
    <property type="match status" value="1"/>
</dbReference>